<dbReference type="AlphaFoldDB" id="A0A2U1Q7Y1"/>
<dbReference type="STRING" id="35608.A0A2U1Q7Y1"/>
<gene>
    <name evidence="1" type="ORF">CTI12_AA043660</name>
</gene>
<evidence type="ECO:0000313" key="1">
    <source>
        <dbReference type="EMBL" id="PWA94022.1"/>
    </source>
</evidence>
<reference evidence="1 2" key="1">
    <citation type="journal article" date="2018" name="Mol. Plant">
        <title>The genome of Artemisia annua provides insight into the evolution of Asteraceae family and artemisinin biosynthesis.</title>
        <authorList>
            <person name="Shen Q."/>
            <person name="Zhang L."/>
            <person name="Liao Z."/>
            <person name="Wang S."/>
            <person name="Yan T."/>
            <person name="Shi P."/>
            <person name="Liu M."/>
            <person name="Fu X."/>
            <person name="Pan Q."/>
            <person name="Wang Y."/>
            <person name="Lv Z."/>
            <person name="Lu X."/>
            <person name="Zhang F."/>
            <person name="Jiang W."/>
            <person name="Ma Y."/>
            <person name="Chen M."/>
            <person name="Hao X."/>
            <person name="Li L."/>
            <person name="Tang Y."/>
            <person name="Lv G."/>
            <person name="Zhou Y."/>
            <person name="Sun X."/>
            <person name="Brodelius P.E."/>
            <person name="Rose J.K.C."/>
            <person name="Tang K."/>
        </authorList>
    </citation>
    <scope>NUCLEOTIDE SEQUENCE [LARGE SCALE GENOMIC DNA]</scope>
    <source>
        <strain evidence="2">cv. Huhao1</strain>
        <tissue evidence="1">Leaf</tissue>
    </source>
</reference>
<evidence type="ECO:0000313" key="2">
    <source>
        <dbReference type="Proteomes" id="UP000245207"/>
    </source>
</evidence>
<comment type="caution">
    <text evidence="1">The sequence shown here is derived from an EMBL/GenBank/DDBJ whole genome shotgun (WGS) entry which is preliminary data.</text>
</comment>
<dbReference type="EMBL" id="PKPP01000340">
    <property type="protein sequence ID" value="PWA94022.1"/>
    <property type="molecule type" value="Genomic_DNA"/>
</dbReference>
<keyword evidence="2" id="KW-1185">Reference proteome</keyword>
<proteinExistence type="predicted"/>
<protein>
    <submittedName>
        <fullName evidence="1">Concanavalin A-like lectin/glucanase, subgroup</fullName>
    </submittedName>
</protein>
<accession>A0A2U1Q7Y1</accession>
<dbReference type="Proteomes" id="UP000245207">
    <property type="component" value="Unassembled WGS sequence"/>
</dbReference>
<keyword evidence="1" id="KW-0430">Lectin</keyword>
<name>A0A2U1Q7Y1_ARTAN</name>
<dbReference type="GO" id="GO:0030246">
    <property type="term" value="F:carbohydrate binding"/>
    <property type="evidence" value="ECO:0007669"/>
    <property type="project" value="UniProtKB-KW"/>
</dbReference>
<organism evidence="1 2">
    <name type="scientific">Artemisia annua</name>
    <name type="common">Sweet wormwood</name>
    <dbReference type="NCBI Taxonomy" id="35608"/>
    <lineage>
        <taxon>Eukaryota</taxon>
        <taxon>Viridiplantae</taxon>
        <taxon>Streptophyta</taxon>
        <taxon>Embryophyta</taxon>
        <taxon>Tracheophyta</taxon>
        <taxon>Spermatophyta</taxon>
        <taxon>Magnoliopsida</taxon>
        <taxon>eudicotyledons</taxon>
        <taxon>Gunneridae</taxon>
        <taxon>Pentapetalae</taxon>
        <taxon>asterids</taxon>
        <taxon>campanulids</taxon>
        <taxon>Asterales</taxon>
        <taxon>Asteraceae</taxon>
        <taxon>Asteroideae</taxon>
        <taxon>Anthemideae</taxon>
        <taxon>Artemisiinae</taxon>
        <taxon>Artemisia</taxon>
    </lineage>
</organism>
<sequence length="125" mass="14259">MAKMAKKHTYTATPFALINNQFCDTPLNKFSTDKLRTSQKNQHEKYSSEEFTGELSKTLSLTDDEGNVCTSSVSSTCSDQSNLQTELEKLRLELRDAVIMYNQACDELVHTQTKDQNRVQRINKC</sequence>